<proteinExistence type="predicted"/>
<dbReference type="KEGG" id="bbae:FRD01_08075"/>
<dbReference type="Proteomes" id="UP000321595">
    <property type="component" value="Chromosome"/>
</dbReference>
<feature type="domain" description="Peptidase metallopeptidase" evidence="7">
    <location>
        <begin position="27"/>
        <end position="198"/>
    </location>
</feature>
<dbReference type="InterPro" id="IPR024079">
    <property type="entry name" value="MetalloPept_cat_dom_sf"/>
</dbReference>
<dbReference type="RefSeq" id="WP_146958884.1">
    <property type="nucleotide sequence ID" value="NZ_CP042467.1"/>
</dbReference>
<dbReference type="GO" id="GO:0004222">
    <property type="term" value="F:metalloendopeptidase activity"/>
    <property type="evidence" value="ECO:0007669"/>
    <property type="project" value="InterPro"/>
</dbReference>
<dbReference type="InterPro" id="IPR021190">
    <property type="entry name" value="Pept_M10A"/>
</dbReference>
<evidence type="ECO:0000256" key="5">
    <source>
        <dbReference type="SAM" id="MobiDB-lite"/>
    </source>
</evidence>
<dbReference type="PANTHER" id="PTHR10201:SF272">
    <property type="entry name" value="METALLOENDOPROTEINASE 5-MMP"/>
    <property type="match status" value="1"/>
</dbReference>
<protein>
    <submittedName>
        <fullName evidence="8">Matrixin family metalloprotease</fullName>
    </submittedName>
</protein>
<feature type="compositionally biased region" description="Polar residues" evidence="5">
    <location>
        <begin position="423"/>
        <end position="435"/>
    </location>
</feature>
<dbReference type="GO" id="GO:0030198">
    <property type="term" value="P:extracellular matrix organization"/>
    <property type="evidence" value="ECO:0007669"/>
    <property type="project" value="TreeGrafter"/>
</dbReference>
<keyword evidence="1 8" id="KW-0645">Protease</keyword>
<dbReference type="GO" id="GO:0006508">
    <property type="term" value="P:proteolysis"/>
    <property type="evidence" value="ECO:0007669"/>
    <property type="project" value="UniProtKB-KW"/>
</dbReference>
<evidence type="ECO:0000313" key="8">
    <source>
        <dbReference type="EMBL" id="QED27199.1"/>
    </source>
</evidence>
<feature type="chain" id="PRO_5023131584" evidence="6">
    <location>
        <begin position="21"/>
        <end position="478"/>
    </location>
</feature>
<evidence type="ECO:0000259" key="7">
    <source>
        <dbReference type="SMART" id="SM00235"/>
    </source>
</evidence>
<dbReference type="GO" id="GO:0008270">
    <property type="term" value="F:zinc ion binding"/>
    <property type="evidence" value="ECO:0007669"/>
    <property type="project" value="InterPro"/>
</dbReference>
<accession>A0A5B8XUT8</accession>
<sequence>MKRILLTLLLALFIPSGASAYTFLYTCGPTWTNLPITYYINQVGSDNMPFSTLENLIEDSYVAWEAPCCSRFRAQYGGPTQLTAVNNNQRIVLSWEENQWDPRFGSANVTIGVTLTSVWNDCTIAEAPILFNGVGFQFTTNGGGTDLQSIATHEIGHMLGLAHSSVFEATMYASYIGGSGARTLHQDDTNGVCALYNKPCTCVTSNDCAEGDICQNGLCRNVPCTSDANCQTGLECNTSNGRCEVPPCTSDAACGAGFVCKPDGECEANCTVCKECESNNDCGANAVCTQSGRCVVFCQQGGLCPGDSECYDVQGNYVCLNANADTAGICPDGYVCIEESECTSDSQCNAGDSCVLGKCEGPCADIECPSGQVCRDSRCYPDLPENNNNNPNPNNSNNTTGETNTGDTTTDPTDPTDPGNNVDEPNNSNGNSQTDDPVVVILEKQSKSDGCTSAAGQANLPLFLLALGFLLRRRRSLI</sequence>
<dbReference type="SMART" id="SM00235">
    <property type="entry name" value="ZnMc"/>
    <property type="match status" value="1"/>
</dbReference>
<keyword evidence="8" id="KW-0482">Metalloprotease</keyword>
<evidence type="ECO:0000256" key="1">
    <source>
        <dbReference type="ARBA" id="ARBA00022670"/>
    </source>
</evidence>
<name>A0A5B8XUT8_9DELT</name>
<evidence type="ECO:0000256" key="4">
    <source>
        <dbReference type="ARBA" id="ARBA00022833"/>
    </source>
</evidence>
<gene>
    <name evidence="8" type="ORF">FRD01_08075</name>
</gene>
<dbReference type="SUPFAM" id="SSF55486">
    <property type="entry name" value="Metalloproteases ('zincins'), catalytic domain"/>
    <property type="match status" value="1"/>
</dbReference>
<feature type="region of interest" description="Disordered" evidence="5">
    <location>
        <begin position="385"/>
        <end position="435"/>
    </location>
</feature>
<dbReference type="PRINTS" id="PR00138">
    <property type="entry name" value="MATRIXIN"/>
</dbReference>
<dbReference type="Pfam" id="PF00413">
    <property type="entry name" value="Peptidase_M10"/>
    <property type="match status" value="1"/>
</dbReference>
<keyword evidence="4" id="KW-0862">Zinc</keyword>
<evidence type="ECO:0000256" key="3">
    <source>
        <dbReference type="ARBA" id="ARBA00022801"/>
    </source>
</evidence>
<feature type="compositionally biased region" description="Low complexity" evidence="5">
    <location>
        <begin position="385"/>
        <end position="421"/>
    </location>
</feature>
<feature type="signal peptide" evidence="6">
    <location>
        <begin position="1"/>
        <end position="20"/>
    </location>
</feature>
<dbReference type="InterPro" id="IPR006026">
    <property type="entry name" value="Peptidase_Metallo"/>
</dbReference>
<dbReference type="GO" id="GO:0030574">
    <property type="term" value="P:collagen catabolic process"/>
    <property type="evidence" value="ECO:0007669"/>
    <property type="project" value="TreeGrafter"/>
</dbReference>
<dbReference type="InterPro" id="IPR001818">
    <property type="entry name" value="Pept_M10_metallopeptidase"/>
</dbReference>
<dbReference type="EMBL" id="CP042467">
    <property type="protein sequence ID" value="QED27199.1"/>
    <property type="molecule type" value="Genomic_DNA"/>
</dbReference>
<keyword evidence="9" id="KW-1185">Reference proteome</keyword>
<evidence type="ECO:0000313" key="9">
    <source>
        <dbReference type="Proteomes" id="UP000321595"/>
    </source>
</evidence>
<dbReference type="PANTHER" id="PTHR10201">
    <property type="entry name" value="MATRIX METALLOPROTEINASE"/>
    <property type="match status" value="1"/>
</dbReference>
<dbReference type="GO" id="GO:0031012">
    <property type="term" value="C:extracellular matrix"/>
    <property type="evidence" value="ECO:0007669"/>
    <property type="project" value="InterPro"/>
</dbReference>
<dbReference type="OrthoDB" id="5516015at2"/>
<evidence type="ECO:0000256" key="6">
    <source>
        <dbReference type="SAM" id="SignalP"/>
    </source>
</evidence>
<organism evidence="8 9">
    <name type="scientific">Microvenator marinus</name>
    <dbReference type="NCBI Taxonomy" id="2600177"/>
    <lineage>
        <taxon>Bacteria</taxon>
        <taxon>Deltaproteobacteria</taxon>
        <taxon>Bradymonadales</taxon>
        <taxon>Microvenatoraceae</taxon>
        <taxon>Microvenator</taxon>
    </lineage>
</organism>
<keyword evidence="2" id="KW-0479">Metal-binding</keyword>
<evidence type="ECO:0000256" key="2">
    <source>
        <dbReference type="ARBA" id="ARBA00022723"/>
    </source>
</evidence>
<reference evidence="8 9" key="1">
    <citation type="submission" date="2019-08" db="EMBL/GenBank/DDBJ databases">
        <authorList>
            <person name="Liang Q."/>
        </authorList>
    </citation>
    <scope>NUCLEOTIDE SEQUENCE [LARGE SCALE GENOMIC DNA]</scope>
    <source>
        <strain evidence="8 9">V1718</strain>
    </source>
</reference>
<dbReference type="Gene3D" id="3.40.390.10">
    <property type="entry name" value="Collagenase (Catalytic Domain)"/>
    <property type="match status" value="1"/>
</dbReference>
<keyword evidence="3" id="KW-0378">Hydrolase</keyword>
<keyword evidence="6" id="KW-0732">Signal</keyword>
<dbReference type="AlphaFoldDB" id="A0A5B8XUT8"/>